<dbReference type="AlphaFoldDB" id="A0A2S9JE14"/>
<organism evidence="1 2">
    <name type="scientific">Phyllobacterium myrsinacearum</name>
    <dbReference type="NCBI Taxonomy" id="28101"/>
    <lineage>
        <taxon>Bacteria</taxon>
        <taxon>Pseudomonadati</taxon>
        <taxon>Pseudomonadota</taxon>
        <taxon>Alphaproteobacteria</taxon>
        <taxon>Hyphomicrobiales</taxon>
        <taxon>Phyllobacteriaceae</taxon>
        <taxon>Phyllobacterium</taxon>
    </lineage>
</organism>
<accession>A0A2S9JE14</accession>
<gene>
    <name evidence="1" type="ORF">C5750_20030</name>
</gene>
<proteinExistence type="predicted"/>
<comment type="caution">
    <text evidence="1">The sequence shown here is derived from an EMBL/GenBank/DDBJ whole genome shotgun (WGS) entry which is preliminary data.</text>
</comment>
<dbReference type="EMBL" id="PVBT01000006">
    <property type="protein sequence ID" value="PRD51124.1"/>
    <property type="molecule type" value="Genomic_DNA"/>
</dbReference>
<evidence type="ECO:0000313" key="1">
    <source>
        <dbReference type="EMBL" id="PRD51124.1"/>
    </source>
</evidence>
<sequence>MYVNAWVKHGGRSPFETSAMPVFRLISNLWKVVQSADREARQLAALSCKPDEHLLRDAGVTRQDVAGIARYYRLKRLRAYLLRGNRRHR</sequence>
<reference evidence="1 2" key="1">
    <citation type="submission" date="2018-02" db="EMBL/GenBank/DDBJ databases">
        <title>The draft genome of Phyllobacterium myrsinacearum DSM5892.</title>
        <authorList>
            <person name="Li L."/>
            <person name="Liu L."/>
            <person name="Zhang X."/>
            <person name="Wang T."/>
        </authorList>
    </citation>
    <scope>NUCLEOTIDE SEQUENCE [LARGE SCALE GENOMIC DNA]</scope>
    <source>
        <strain evidence="1 2">DSM 5892</strain>
    </source>
</reference>
<dbReference type="Proteomes" id="UP000238563">
    <property type="component" value="Unassembled WGS sequence"/>
</dbReference>
<evidence type="ECO:0000313" key="2">
    <source>
        <dbReference type="Proteomes" id="UP000238563"/>
    </source>
</evidence>
<name>A0A2S9JE14_9HYPH</name>
<protein>
    <submittedName>
        <fullName evidence="1">Uncharacterized protein</fullName>
    </submittedName>
</protein>
<keyword evidence="2" id="KW-1185">Reference proteome</keyword>